<proteinExistence type="predicted"/>
<evidence type="ECO:0008006" key="4">
    <source>
        <dbReference type="Google" id="ProtNLM"/>
    </source>
</evidence>
<dbReference type="EMBL" id="SBHS01000003">
    <property type="protein sequence ID" value="TWU77345.1"/>
    <property type="molecule type" value="Genomic_DNA"/>
</dbReference>
<sequence>MEDSSAAISPATSRAKEDNDLSKICNEMKTWLSGSPATNRLEDNDKESKRRPSTSSIVGSATAGSPMSDVPKSAQDANERCEEPVIDTNKPEDSPSLSNAPSKLSAVIQRINSDTAHDGCDTSLGEQCEESKPEGYSSPVLRAHTLLSDAPRPRPLNEIEAATAEFSAIDPCAVHSWSVSNLCPTEGEDEHGISSLSFLIKEEEDESLNRGLFSVPVIEEDISYQPTESFRNHAKEKGTGPQSLVKSWLTNFLEPPFMLVTYESLVDESLVKCAIDPETGEFLAPVLQPETVRSVVQGPCEGYADLGWRQANMTAKLHIERHIKNCDNIANALRLNLEQLDQEPISLAGAKEEERWPEAKCVIRPAAPSDFANIAEIINAEASSETNPQIIQDKPATVEGVSKIFDACIANNRPFIVATPAQDDFLDKSKWPQNSDDIYQEFSKYMATQPRPVVPVVGFAFVSDYRMGLYGAPCPASQYSGQVRLLIHPDQQRKLYGSALMSRLFLSVSPFHRSVVDHVWKCEKPDGVYEFPVRHNKRQYTQLYAELFFEPHDLQAYQWKADFLEKFGFQEIGYFRNAAAQIEDEHRGQWLNMVLLQSDIMPPSKIMVPLLS</sequence>
<feature type="compositionally biased region" description="Basic and acidic residues" evidence="1">
    <location>
        <begin position="77"/>
        <end position="93"/>
    </location>
</feature>
<dbReference type="Proteomes" id="UP000317257">
    <property type="component" value="Unassembled WGS sequence"/>
</dbReference>
<feature type="compositionally biased region" description="Basic and acidic residues" evidence="1">
    <location>
        <begin position="40"/>
        <end position="50"/>
    </location>
</feature>
<evidence type="ECO:0000313" key="3">
    <source>
        <dbReference type="Proteomes" id="UP000317257"/>
    </source>
</evidence>
<dbReference type="Gene3D" id="3.40.630.30">
    <property type="match status" value="1"/>
</dbReference>
<comment type="caution">
    <text evidence="2">The sequence shown here is derived from an EMBL/GenBank/DDBJ whole genome shotgun (WGS) entry which is preliminary data.</text>
</comment>
<evidence type="ECO:0000256" key="1">
    <source>
        <dbReference type="SAM" id="MobiDB-lite"/>
    </source>
</evidence>
<feature type="region of interest" description="Disordered" evidence="1">
    <location>
        <begin position="115"/>
        <end position="136"/>
    </location>
</feature>
<feature type="compositionally biased region" description="Polar residues" evidence="1">
    <location>
        <begin position="1"/>
        <end position="12"/>
    </location>
</feature>
<dbReference type="AlphaFoldDB" id="A0A5C6GHD5"/>
<feature type="compositionally biased region" description="Polar residues" evidence="1">
    <location>
        <begin position="53"/>
        <end position="65"/>
    </location>
</feature>
<gene>
    <name evidence="2" type="ORF">ED733_005511</name>
</gene>
<dbReference type="InterPro" id="IPR016181">
    <property type="entry name" value="Acyl_CoA_acyltransferase"/>
</dbReference>
<name>A0A5C6GHD5_METRR</name>
<dbReference type="SUPFAM" id="SSF55729">
    <property type="entry name" value="Acyl-CoA N-acyltransferases (Nat)"/>
    <property type="match status" value="1"/>
</dbReference>
<reference evidence="3" key="1">
    <citation type="submission" date="2018-12" db="EMBL/GenBank/DDBJ databases">
        <title>The complete genome of Metarhizium rileyi, a key fungal pathogen of Lepidoptera.</title>
        <authorList>
            <person name="Binneck E."/>
            <person name="Lastra C.C.L."/>
            <person name="Sosa-Gomez D.R."/>
        </authorList>
    </citation>
    <scope>NUCLEOTIDE SEQUENCE [LARGE SCALE GENOMIC DNA]</scope>
    <source>
        <strain evidence="3">Cep018-CH2</strain>
    </source>
</reference>
<accession>A0A5C6GHD5</accession>
<organism evidence="2 3">
    <name type="scientific">Metarhizium rileyi (strain RCEF 4871)</name>
    <name type="common">Nomuraea rileyi</name>
    <dbReference type="NCBI Taxonomy" id="1649241"/>
    <lineage>
        <taxon>Eukaryota</taxon>
        <taxon>Fungi</taxon>
        <taxon>Dikarya</taxon>
        <taxon>Ascomycota</taxon>
        <taxon>Pezizomycotina</taxon>
        <taxon>Sordariomycetes</taxon>
        <taxon>Hypocreomycetidae</taxon>
        <taxon>Hypocreales</taxon>
        <taxon>Clavicipitaceae</taxon>
        <taxon>Metarhizium</taxon>
    </lineage>
</organism>
<feature type="region of interest" description="Disordered" evidence="1">
    <location>
        <begin position="1"/>
        <end position="103"/>
    </location>
</feature>
<evidence type="ECO:0000313" key="2">
    <source>
        <dbReference type="EMBL" id="TWU77345.1"/>
    </source>
</evidence>
<protein>
    <recommendedName>
        <fullName evidence="4">Acyl-CoA N-acyltransferase</fullName>
    </recommendedName>
</protein>